<dbReference type="EMBL" id="QTKX01000002">
    <property type="protein sequence ID" value="MBS8265641.1"/>
    <property type="molecule type" value="Genomic_DNA"/>
</dbReference>
<dbReference type="InterPro" id="IPR012334">
    <property type="entry name" value="Pectin_lyas_fold"/>
</dbReference>
<feature type="domain" description="Fibronectin type-III" evidence="3">
    <location>
        <begin position="1579"/>
        <end position="1672"/>
    </location>
</feature>
<evidence type="ECO:0000256" key="2">
    <source>
        <dbReference type="SAM" id="SignalP"/>
    </source>
</evidence>
<dbReference type="CDD" id="cd00063">
    <property type="entry name" value="FN3"/>
    <property type="match status" value="3"/>
</dbReference>
<evidence type="ECO:0000259" key="3">
    <source>
        <dbReference type="PROSITE" id="PS50853"/>
    </source>
</evidence>
<dbReference type="InterPro" id="IPR013783">
    <property type="entry name" value="Ig-like_fold"/>
</dbReference>
<dbReference type="SUPFAM" id="SSF49265">
    <property type="entry name" value="Fibronectin type III"/>
    <property type="match status" value="2"/>
</dbReference>
<dbReference type="Gene3D" id="2.60.120.260">
    <property type="entry name" value="Galactose-binding domain-like"/>
    <property type="match status" value="3"/>
</dbReference>
<dbReference type="SMART" id="SM00060">
    <property type="entry name" value="FN3"/>
    <property type="match status" value="3"/>
</dbReference>
<dbReference type="InterPro" id="IPR032812">
    <property type="entry name" value="SbsA_Ig"/>
</dbReference>
<dbReference type="Gene3D" id="2.60.40.10">
    <property type="entry name" value="Immunoglobulins"/>
    <property type="match status" value="3"/>
</dbReference>
<dbReference type="SMART" id="SM00710">
    <property type="entry name" value="PbH1"/>
    <property type="match status" value="8"/>
</dbReference>
<dbReference type="InterPro" id="IPR003961">
    <property type="entry name" value="FN3_dom"/>
</dbReference>
<feature type="chain" id="PRO_5037483628" description="Fibronectin type-III domain-containing protein" evidence="2">
    <location>
        <begin position="27"/>
        <end position="1799"/>
    </location>
</feature>
<evidence type="ECO:0000313" key="4">
    <source>
        <dbReference type="EMBL" id="MBS8265641.1"/>
    </source>
</evidence>
<dbReference type="SUPFAM" id="SSF51126">
    <property type="entry name" value="Pectin lyase-like"/>
    <property type="match status" value="3"/>
</dbReference>
<evidence type="ECO:0000313" key="5">
    <source>
        <dbReference type="Proteomes" id="UP000761411"/>
    </source>
</evidence>
<evidence type="ECO:0000256" key="1">
    <source>
        <dbReference type="ARBA" id="ARBA00022729"/>
    </source>
</evidence>
<dbReference type="RefSeq" id="WP_213370130.1">
    <property type="nucleotide sequence ID" value="NZ_QTKX01000002.1"/>
</dbReference>
<dbReference type="InterPro" id="IPR036116">
    <property type="entry name" value="FN3_sf"/>
</dbReference>
<name>A0A944GYL4_9BACI</name>
<dbReference type="PROSITE" id="PS50853">
    <property type="entry name" value="FN3"/>
    <property type="match status" value="3"/>
</dbReference>
<gene>
    <name evidence="4" type="ORF">DYI25_14535</name>
</gene>
<proteinExistence type="predicted"/>
<dbReference type="InterPro" id="IPR006626">
    <property type="entry name" value="PbH1"/>
</dbReference>
<comment type="caution">
    <text evidence="4">The sequence shown here is derived from an EMBL/GenBank/DDBJ whole genome shotgun (WGS) entry which is preliminary data.</text>
</comment>
<keyword evidence="5" id="KW-1185">Reference proteome</keyword>
<reference evidence="4 5" key="1">
    <citation type="journal article" date="2021" name="Microorganisms">
        <title>Bacterial Dimethylsulfoniopropionate Biosynthesis in the East China Sea.</title>
        <authorList>
            <person name="Liu J."/>
            <person name="Zhang Y."/>
            <person name="Liu J."/>
            <person name="Zhong H."/>
            <person name="Williams B.T."/>
            <person name="Zheng Y."/>
            <person name="Curson A.R.J."/>
            <person name="Sun C."/>
            <person name="Sun H."/>
            <person name="Song D."/>
            <person name="Wagner Mackenzie B."/>
            <person name="Bermejo Martinez A."/>
            <person name="Todd J.D."/>
            <person name="Zhang X.H."/>
        </authorList>
    </citation>
    <scope>NUCLEOTIDE SEQUENCE [LARGE SCALE GENOMIC DNA]</scope>
    <source>
        <strain evidence="4 5">ESS08</strain>
    </source>
</reference>
<sequence length="1799" mass="197598">MKKGFYFLIILFLLSSTFLSPSLTMATTQLSSTIINQDATWTLAESPYNLAGDIQVAYGATLTIEPGVVIQGNGYSLTVHGTLNASGSEASKIQFNNLQIKKGGATYTEFYSIKIEHANINGGALLPAGSGKHGTFTLRDSKVENISGYYPIYLWYPSGDSFIERNIFSNTSGISVGTDENVKVYIRNNVFYNQKDNSGKYYAVENWASYNTSATIVENNSFLSTDRMALRLKYNSGKISSAANNFWNTTNAATIDSMIYDRNDDLNLTNTISYEPYLSQSHEQTPVFSVGPTVSTTQPVNGQSKILLDQKIAITFSEDIKQGSSFGSVTLKSSSGVLVQSTMSINGKVLSIVPNTKLSPNTNYTVFIPAGGIQNLNNQPLLSSYSLKFLTTLQDQTEVSGIIGSDTTWSLAGSPYVFTGDTQLAYGSTLTIEPGVVVQGNGYSLIIHGTLNASGSETSKIQFNNLQVKPGGATYTEFYSINIGHANINGGALLPSGSGKHGTFTLRDSKVENISGYYPIYLWYPSGDSFIERNIFSNTSGISVGTSDNVKVYLRNNVFYNQKDHYGEFYAIQNWNSSGTSETIVEHNSFLSTDRVALRLKYDSGKISSAANNFWNTTNAATIDSMIYDRNDDLNLTNTISYEPYLSQSHEQTPVFSVGPTVSTTQPVNGQSKILLDQKIAITFSEDIKQGSSFGSVTLKSSSGVLVQSTMSINGKVLSIVPNTKLSPNTNYTVFIPAGGIQNLNNQPLLSSYSLKFLTTLQDQTEVSGIIGSDTTWSLAGSPYVFTGDTQLAYGSTLTIEPGVVVQGDGYSLIIHGTLNASGSETSKIQFNNLQVKPGGATYTEFYSINIGHANINGGALLPAGSGKYGTFSLRDSKVENIPGNSPIYLWYPSGDSFIERNVFSNTSGISIGTSDNVKVYIRNNVFYNQKDHYGEFYAIQNWNSSGTSETIVEHNSFLSTDRVALRLKYDSGKSSSAANNFWNTTDPSTIESMIFDKNDDAGLTSIIDYTSILHAPNTNTPLMSEVLYLLKSTPNNAQKNVSLTSKITVNFSKDFEFTEKYSEINIKDRMGNNIPIEVSKSGSILTLLPINTLKPNEKLYVQIPKGSIKDLTGAINNEYSFNFETSTQPTGLVGTFSPVKIDLSWNKSSTDIIGYKLYKSEDGLNYAKLSDILINDNSFTDENIRTGQTYYYQVTEVYQNGDESLPSRVREVKTPNPAMGWTEESTPVLFPTGKWTTYEGTSYSGGSMLLNGQKDASIELMFSGVGIRFYSLTSPWYGLADVYIDGQFIEEISMYSEKTRYTQLVFEHFNLPEGVHTLKLVNKGTIGNTLGKGINVNIDAFDIIKEKDTIPPSSPINIVGKNLIDANLLSWSPNLESDVKGYNIYRSTDSTTFLKVNSLLLTNNEFKDEEIEHGKTYHYRVTAIDLFGNESLPSEIKKVAVPVPASGWTEESISVLYPTGKWTTYEGTSYSGGSMLLNGQKDASIELVFSGVGIRLYSLTSPWYGLADVYIDGQFIEQISMYSEKTKYTQLVFEHFNLPQGVHTLKLVNKGTTGNTLGKGINVNIDAFNIIKEKDTIPPSNPINIVGKNLLDANLLSWNPNLEPDVKGYNIYRSTDSTTFLKVNSILLTNNEFKDEEIEHGKTYHYRVTAIDQFGNESLPSEIKEVSVPFPASGWTEESTPVLYPTGKWITYEGSSYSGGSMLLNGQKDASIELVFSGVGIRLYSLTSVWYGLADVYIDGQFIEQISMYSEKTKYTQLVFEHLALSQGVHTLKLVNKGTIGNTFGKGININLDAIEVF</sequence>
<keyword evidence="1 2" id="KW-0732">Signal</keyword>
<accession>A0A944GYL4</accession>
<feature type="signal peptide" evidence="2">
    <location>
        <begin position="1"/>
        <end position="26"/>
    </location>
</feature>
<protein>
    <recommendedName>
        <fullName evidence="3">Fibronectin type-III domain-containing protein</fullName>
    </recommendedName>
</protein>
<dbReference type="Gene3D" id="2.160.20.10">
    <property type="entry name" value="Single-stranded right-handed beta-helix, Pectin lyase-like"/>
    <property type="match status" value="3"/>
</dbReference>
<dbReference type="Pfam" id="PF13205">
    <property type="entry name" value="Big_5"/>
    <property type="match status" value="3"/>
</dbReference>
<feature type="domain" description="Fibronectin type-III" evidence="3">
    <location>
        <begin position="1352"/>
        <end position="1445"/>
    </location>
</feature>
<organism evidence="4 5">
    <name type="scientific">Mesobacillus boroniphilus</name>
    <dbReference type="NCBI Taxonomy" id="308892"/>
    <lineage>
        <taxon>Bacteria</taxon>
        <taxon>Bacillati</taxon>
        <taxon>Bacillota</taxon>
        <taxon>Bacilli</taxon>
        <taxon>Bacillales</taxon>
        <taxon>Bacillaceae</taxon>
        <taxon>Mesobacillus</taxon>
    </lineage>
</organism>
<dbReference type="Proteomes" id="UP000761411">
    <property type="component" value="Unassembled WGS sequence"/>
</dbReference>
<feature type="domain" description="Fibronectin type-III" evidence="3">
    <location>
        <begin position="1126"/>
        <end position="1218"/>
    </location>
</feature>
<dbReference type="InterPro" id="IPR011050">
    <property type="entry name" value="Pectin_lyase_fold/virulence"/>
</dbReference>